<organism evidence="1">
    <name type="scientific">marine metagenome</name>
    <dbReference type="NCBI Taxonomy" id="408172"/>
    <lineage>
        <taxon>unclassified sequences</taxon>
        <taxon>metagenomes</taxon>
        <taxon>ecological metagenomes</taxon>
    </lineage>
</organism>
<dbReference type="EMBL" id="UINC01101834">
    <property type="protein sequence ID" value="SVC62971.1"/>
    <property type="molecule type" value="Genomic_DNA"/>
</dbReference>
<proteinExistence type="predicted"/>
<protein>
    <recommendedName>
        <fullName evidence="2">Metallo-beta-lactamase domain-containing protein</fullName>
    </recommendedName>
</protein>
<sequence>GQDLKSKKVLGMHWGTVVLSLEPIMEPPFRFKDNAGKYGFTKDNTILFKIGQVSKLNKILD</sequence>
<accession>A0A382NTS3</accession>
<reference evidence="1" key="1">
    <citation type="submission" date="2018-05" db="EMBL/GenBank/DDBJ databases">
        <authorList>
            <person name="Lanie J.A."/>
            <person name="Ng W.-L."/>
            <person name="Kazmierczak K.M."/>
            <person name="Andrzejewski T.M."/>
            <person name="Davidsen T.M."/>
            <person name="Wayne K.J."/>
            <person name="Tettelin H."/>
            <person name="Glass J.I."/>
            <person name="Rusch D."/>
            <person name="Podicherti R."/>
            <person name="Tsui H.-C.T."/>
            <person name="Winkler M.E."/>
        </authorList>
    </citation>
    <scope>NUCLEOTIDE SEQUENCE</scope>
</reference>
<dbReference type="InterPro" id="IPR036866">
    <property type="entry name" value="RibonucZ/Hydroxyglut_hydro"/>
</dbReference>
<dbReference type="AlphaFoldDB" id="A0A382NTS3"/>
<name>A0A382NTS3_9ZZZZ</name>
<dbReference type="Gene3D" id="3.60.15.10">
    <property type="entry name" value="Ribonuclease Z/Hydroxyacylglutathione hydrolase-like"/>
    <property type="match status" value="1"/>
</dbReference>
<evidence type="ECO:0008006" key="2">
    <source>
        <dbReference type="Google" id="ProtNLM"/>
    </source>
</evidence>
<feature type="non-terminal residue" evidence="1">
    <location>
        <position position="1"/>
    </location>
</feature>
<evidence type="ECO:0000313" key="1">
    <source>
        <dbReference type="EMBL" id="SVC62971.1"/>
    </source>
</evidence>
<gene>
    <name evidence="1" type="ORF">METZ01_LOCUS315825</name>
</gene>